<dbReference type="EMBL" id="NHOQ01001904">
    <property type="protein sequence ID" value="PWA21401.1"/>
    <property type="molecule type" value="Genomic_DNA"/>
</dbReference>
<dbReference type="GO" id="GO:0007274">
    <property type="term" value="P:neuromuscular synaptic transmission"/>
    <property type="evidence" value="ECO:0007669"/>
    <property type="project" value="TreeGrafter"/>
</dbReference>
<dbReference type="InterPro" id="IPR000542">
    <property type="entry name" value="Carn_acyl_trans"/>
</dbReference>
<accession>A0A315VEH4</accession>
<dbReference type="PANTHER" id="PTHR22589">
    <property type="entry name" value="CARNITINE O-ACYLTRANSFERASE"/>
    <property type="match status" value="1"/>
</dbReference>
<dbReference type="STRING" id="33528.ENSGAFP00000006137"/>
<dbReference type="AlphaFoldDB" id="A0A315VEH4"/>
<evidence type="ECO:0000256" key="11">
    <source>
        <dbReference type="ARBA" id="ARBA00048143"/>
    </source>
</evidence>
<dbReference type="SUPFAM" id="SSF52777">
    <property type="entry name" value="CoA-dependent acyltransferases"/>
    <property type="match status" value="2"/>
</dbReference>
<evidence type="ECO:0000256" key="5">
    <source>
        <dbReference type="ARBA" id="ARBA00022979"/>
    </source>
</evidence>
<dbReference type="PANTHER" id="PTHR22589:SF14">
    <property type="entry name" value="CHOLINE O-ACETYLTRANSFERASE"/>
    <property type="match status" value="1"/>
</dbReference>
<organism evidence="17 18">
    <name type="scientific">Gambusia affinis</name>
    <name type="common">Western mosquitofish</name>
    <name type="synonym">Heterandria affinis</name>
    <dbReference type="NCBI Taxonomy" id="33528"/>
    <lineage>
        <taxon>Eukaryota</taxon>
        <taxon>Metazoa</taxon>
        <taxon>Chordata</taxon>
        <taxon>Craniata</taxon>
        <taxon>Vertebrata</taxon>
        <taxon>Euteleostomi</taxon>
        <taxon>Actinopterygii</taxon>
        <taxon>Neopterygii</taxon>
        <taxon>Teleostei</taxon>
        <taxon>Neoteleostei</taxon>
        <taxon>Acanthomorphata</taxon>
        <taxon>Ovalentaria</taxon>
        <taxon>Atherinomorphae</taxon>
        <taxon>Cyprinodontiformes</taxon>
        <taxon>Poeciliidae</taxon>
        <taxon>Poeciliinae</taxon>
        <taxon>Gambusia</taxon>
    </lineage>
</organism>
<dbReference type="GO" id="GO:0004102">
    <property type="term" value="F:choline O-acetyltransferase activity"/>
    <property type="evidence" value="ECO:0007669"/>
    <property type="project" value="UniProtKB-EC"/>
</dbReference>
<keyword evidence="6" id="KW-0443">Lipid metabolism</keyword>
<evidence type="ECO:0000256" key="14">
    <source>
        <dbReference type="RuleBase" id="RU003801"/>
    </source>
</evidence>
<name>A0A315VEH4_GAMAF</name>
<dbReference type="GO" id="GO:0008292">
    <property type="term" value="P:acetylcholine biosynthetic process"/>
    <property type="evidence" value="ECO:0007669"/>
    <property type="project" value="TreeGrafter"/>
</dbReference>
<dbReference type="Gene3D" id="1.10.275.20">
    <property type="entry name" value="Choline/Carnitine o-acyltransferase"/>
    <property type="match status" value="1"/>
</dbReference>
<protein>
    <recommendedName>
        <fullName evidence="10">Choline O-acetyltransferase</fullName>
        <ecNumber evidence="9">2.3.1.6</ecNumber>
    </recommendedName>
</protein>
<evidence type="ECO:0000256" key="4">
    <source>
        <dbReference type="ARBA" id="ARBA00022832"/>
    </source>
</evidence>
<keyword evidence="5" id="KW-0530">Neurotransmitter biosynthesis</keyword>
<comment type="catalytic activity">
    <reaction evidence="12">
        <text>4,8-dimethylnonanoyl-CoA + (R)-carnitine = O-4,8-dimethylnonanoyl-(R)-carnitine + CoA</text>
        <dbReference type="Rhea" id="RHEA:44860"/>
        <dbReference type="ChEBI" id="CHEBI:16347"/>
        <dbReference type="ChEBI" id="CHEBI:57287"/>
        <dbReference type="ChEBI" id="CHEBI:77061"/>
        <dbReference type="ChEBI" id="CHEBI:84654"/>
    </reaction>
</comment>
<sequence length="600" mass="67479">MASDHNVNFSAFLGLSVCCRNKVLPKVPVPPLKQTLDTYLKCVQHLVKEEQFKKTKAIVEKFGAPGGVGEILQKKLLERKDKKANWVYDYWLEDMYLNNRLALPVNSNPAMVFPKQAFRDHKDALRFAARLICGVLEYKALIDARKLPLDFARGQLAGTPLCMEQYYRLFTSYRYPGLKTDTLKVDLNAASPAPEHMIVVCKNQFFLLDVVTNNKQLNETEFFLQLEKIMKMSENAEEKLPPFGILTSDGRTEWAQAREALIKDQTNSDSLALIESCICVVCLDEPCGVPPSDTNRALMMLHGGGREQNGANRWYDKSMQFVVGMDGVCGVVCEHSPFEGIVMVQCSEFLMKRMLVNNLDMDVFTFETYGKEFIKKQKMSPDAFIQISLQLAFYKGRLVSTYESASLRRFQEGRVDNIRSATAEALAFVRSMTDDRATFTDSEKMKRLKDAVKAQTDYTIAAITGMAIDNHLLGLLKVSKQLNMEKPEIFCDETYLASNHFILSTSQVPTTVEMFCCYGPVVPNGYGTCYNPQPHHIVFSVASFWENTETSSAVFVKALNEGLLEIRDLCNRSAAADTKPPQSSTAAGQPRKSGNVNHFP</sequence>
<evidence type="ECO:0000256" key="2">
    <source>
        <dbReference type="ARBA" id="ARBA00005232"/>
    </source>
</evidence>
<proteinExistence type="inferred from homology"/>
<evidence type="ECO:0000259" key="16">
    <source>
        <dbReference type="Pfam" id="PF00755"/>
    </source>
</evidence>
<feature type="compositionally biased region" description="Polar residues" evidence="15">
    <location>
        <begin position="580"/>
        <end position="600"/>
    </location>
</feature>
<keyword evidence="4" id="KW-0276">Fatty acid metabolism</keyword>
<evidence type="ECO:0000256" key="6">
    <source>
        <dbReference type="ARBA" id="ARBA00023098"/>
    </source>
</evidence>
<dbReference type="PROSITE" id="PS00440">
    <property type="entry name" value="ACYLTRANSF_C_2"/>
    <property type="match status" value="1"/>
</dbReference>
<dbReference type="InterPro" id="IPR039551">
    <property type="entry name" value="Cho/carn_acyl_trans"/>
</dbReference>
<comment type="function">
    <text evidence="8">Catalyzes the reversible synthesis of acetylcholine (ACh) from acetyl CoA and choline at cholinergic synapses.</text>
</comment>
<evidence type="ECO:0000313" key="18">
    <source>
        <dbReference type="Proteomes" id="UP000250572"/>
    </source>
</evidence>
<dbReference type="GO" id="GO:0045202">
    <property type="term" value="C:synapse"/>
    <property type="evidence" value="ECO:0007669"/>
    <property type="project" value="GOC"/>
</dbReference>
<comment type="catalytic activity">
    <reaction evidence="11">
        <text>choline + acetyl-CoA = acetylcholine + CoA</text>
        <dbReference type="Rhea" id="RHEA:18821"/>
        <dbReference type="ChEBI" id="CHEBI:15354"/>
        <dbReference type="ChEBI" id="CHEBI:15355"/>
        <dbReference type="ChEBI" id="CHEBI:57287"/>
        <dbReference type="ChEBI" id="CHEBI:57288"/>
        <dbReference type="EC" id="2.3.1.6"/>
    </reaction>
</comment>
<evidence type="ECO:0000256" key="1">
    <source>
        <dbReference type="ARBA" id="ARBA00005005"/>
    </source>
</evidence>
<comment type="caution">
    <text evidence="17">The sequence shown here is derived from an EMBL/GenBank/DDBJ whole genome shotgun (WGS) entry which is preliminary data.</text>
</comment>
<dbReference type="GO" id="GO:0016406">
    <property type="term" value="F:carnitine O-acyltransferase activity"/>
    <property type="evidence" value="ECO:0007669"/>
    <property type="project" value="UniProtKB-ARBA"/>
</dbReference>
<dbReference type="GO" id="GO:0005737">
    <property type="term" value="C:cytoplasm"/>
    <property type="evidence" value="ECO:0007669"/>
    <property type="project" value="TreeGrafter"/>
</dbReference>
<evidence type="ECO:0000256" key="8">
    <source>
        <dbReference type="ARBA" id="ARBA00037088"/>
    </source>
</evidence>
<reference evidence="17 18" key="1">
    <citation type="journal article" date="2018" name="G3 (Bethesda)">
        <title>A High-Quality Reference Genome for the Invasive Mosquitofish Gambusia affinis Using a Chicago Library.</title>
        <authorList>
            <person name="Hoffberg S.L."/>
            <person name="Troendle N.J."/>
            <person name="Glenn T.C."/>
            <person name="Mahmud O."/>
            <person name="Louha S."/>
            <person name="Chalopin D."/>
            <person name="Bennetzen J.L."/>
            <person name="Mauricio R."/>
        </authorList>
    </citation>
    <scope>NUCLEOTIDE SEQUENCE [LARGE SCALE GENOMIC DNA]</scope>
    <source>
        <strain evidence="17">NE01/NJP1002.9</strain>
        <tissue evidence="17">Muscle</tissue>
    </source>
</reference>
<keyword evidence="14" id="KW-0808">Transferase</keyword>
<dbReference type="Proteomes" id="UP000250572">
    <property type="component" value="Unassembled WGS sequence"/>
</dbReference>
<dbReference type="GO" id="GO:0006635">
    <property type="term" value="P:fatty acid beta-oxidation"/>
    <property type="evidence" value="ECO:0007669"/>
    <property type="project" value="UniProtKB-UniPathway"/>
</dbReference>
<keyword evidence="7 14" id="KW-0012">Acyltransferase</keyword>
<comment type="similarity">
    <text evidence="2 14">Belongs to the carnitine/choline acetyltransferase family.</text>
</comment>
<feature type="region of interest" description="Disordered" evidence="15">
    <location>
        <begin position="574"/>
        <end position="600"/>
    </location>
</feature>
<dbReference type="InterPro" id="IPR042572">
    <property type="entry name" value="Carn_acyl_trans_N"/>
</dbReference>
<comment type="pathway">
    <text evidence="1">Lipid metabolism; fatty acid beta-oxidation.</text>
</comment>
<evidence type="ECO:0000313" key="17">
    <source>
        <dbReference type="EMBL" id="PWA21401.1"/>
    </source>
</evidence>
<dbReference type="PROSITE" id="PS00439">
    <property type="entry name" value="ACYLTRANSF_C_1"/>
    <property type="match status" value="1"/>
</dbReference>
<dbReference type="Gene3D" id="3.30.559.10">
    <property type="entry name" value="Chloramphenicol acetyltransferase-like domain"/>
    <property type="match status" value="1"/>
</dbReference>
<dbReference type="EC" id="2.3.1.6" evidence="9"/>
<dbReference type="GO" id="GO:0043005">
    <property type="term" value="C:neuron projection"/>
    <property type="evidence" value="ECO:0007669"/>
    <property type="project" value="TreeGrafter"/>
</dbReference>
<dbReference type="InterPro" id="IPR023213">
    <property type="entry name" value="CAT-like_dom_sf"/>
</dbReference>
<feature type="domain" description="Choline/carnitine acyltransferase" evidence="16">
    <location>
        <begin position="27"/>
        <end position="354"/>
    </location>
</feature>
<evidence type="ECO:0000256" key="13">
    <source>
        <dbReference type="PIRSR" id="PIRSR600542-1"/>
    </source>
</evidence>
<feature type="domain" description="Choline/carnitine acyltransferase" evidence="16">
    <location>
        <begin position="355"/>
        <end position="561"/>
    </location>
</feature>
<evidence type="ECO:0000256" key="10">
    <source>
        <dbReference type="ARBA" id="ARBA00040495"/>
    </source>
</evidence>
<dbReference type="Pfam" id="PF00755">
    <property type="entry name" value="Carn_acyltransf"/>
    <property type="match status" value="2"/>
</dbReference>
<evidence type="ECO:0000256" key="12">
    <source>
        <dbReference type="ARBA" id="ARBA00048999"/>
    </source>
</evidence>
<dbReference type="UniPathway" id="UPA00659"/>
<evidence type="ECO:0000256" key="7">
    <source>
        <dbReference type="ARBA" id="ARBA00023315"/>
    </source>
</evidence>
<keyword evidence="3" id="KW-0813">Transport</keyword>
<evidence type="ECO:0000256" key="9">
    <source>
        <dbReference type="ARBA" id="ARBA00039091"/>
    </source>
</evidence>
<keyword evidence="18" id="KW-1185">Reference proteome</keyword>
<evidence type="ECO:0000256" key="3">
    <source>
        <dbReference type="ARBA" id="ARBA00022448"/>
    </source>
</evidence>
<feature type="active site" description="Proton acceptor" evidence="13">
    <location>
        <position position="335"/>
    </location>
</feature>
<gene>
    <name evidence="17" type="ORF">CCH79_00003082</name>
</gene>
<evidence type="ECO:0000256" key="15">
    <source>
        <dbReference type="SAM" id="MobiDB-lite"/>
    </source>
</evidence>